<feature type="compositionally biased region" description="Acidic residues" evidence="2">
    <location>
        <begin position="547"/>
        <end position="567"/>
    </location>
</feature>
<feature type="compositionally biased region" description="Acidic residues" evidence="2">
    <location>
        <begin position="405"/>
        <end position="414"/>
    </location>
</feature>
<comment type="similarity">
    <text evidence="1">Belongs to the LytR/CpsA/Psr (LCP) family.</text>
</comment>
<feature type="domain" description="Cell envelope-related transcriptional attenuator" evidence="4">
    <location>
        <begin position="157"/>
        <end position="313"/>
    </location>
</feature>
<gene>
    <name evidence="6" type="ORF">RNC47_25690</name>
</gene>
<evidence type="ECO:0000259" key="4">
    <source>
        <dbReference type="Pfam" id="PF03816"/>
    </source>
</evidence>
<comment type="caution">
    <text evidence="6">The sequence shown here is derived from an EMBL/GenBank/DDBJ whole genome shotgun (WGS) entry which is preliminary data.</text>
</comment>
<evidence type="ECO:0000256" key="3">
    <source>
        <dbReference type="SAM" id="Phobius"/>
    </source>
</evidence>
<dbReference type="RefSeq" id="WP_311601969.1">
    <property type="nucleotide sequence ID" value="NZ_JAVREM010000046.1"/>
</dbReference>
<sequence length="577" mass="60981">MTVEVGDPVRRSGIRDGGGGPAAEGGRDEGTVPLPRAEPAATTEAEAEAKPGSPAGGGRAETRRARKKAKPRWRRVLLWTSGSLAFLVLAAAAAVYFYIEHLNGNIESDELNLGNNRLERSQPNADGQVPLNILLLGSDSREGANQELGGGSEGGERADVQLLMHASADRSNITLISVPRDTVVDIPECTDPETGEVYPETRDRINSSLGHGGPGCVVATWEEMTGIPIDHFMMLDFQGVVSMADAVGGVPVCVQQNIQDPESHLRLPAGENIVEGEDALRWLRTRHAFGDGSDVGRTRAQQMYLSNMADELQNSTSLTNPTELMDLAEAATNALTVDNGLASVQDLYGLGEDLRSVPGDRINSITMPWLPDPANPDVTVVPDPAESEELFALVRDDIALDDQDAAPAEEDEGESASPEATADPPAEVPVTVRNGTGDVATGEPPVDGRASDITEALVAQGYTGATTDPVPEPQASSQLLYQEEADRANAEALAEALGLPHSVVRISPSADGITLIVGNDWREGTGYQEPTPDESAEGGSDSGSDAGGEEQAVDDEAILFGDQEDCMEVNPLPQYTW</sequence>
<proteinExistence type="inferred from homology"/>
<dbReference type="PANTHER" id="PTHR33392:SF6">
    <property type="entry name" value="POLYISOPRENYL-TEICHOIC ACID--PEPTIDOGLYCAN TEICHOIC ACID TRANSFERASE TAGU"/>
    <property type="match status" value="1"/>
</dbReference>
<keyword evidence="3" id="KW-0812">Transmembrane</keyword>
<feature type="region of interest" description="Disordered" evidence="2">
    <location>
        <begin position="521"/>
        <end position="577"/>
    </location>
</feature>
<feature type="region of interest" description="Disordered" evidence="2">
    <location>
        <begin position="1"/>
        <end position="67"/>
    </location>
</feature>
<name>A0ABU2LVW9_9ACTN</name>
<dbReference type="Pfam" id="PF13399">
    <property type="entry name" value="LytR_C"/>
    <property type="match status" value="1"/>
</dbReference>
<dbReference type="Gene3D" id="3.30.70.2390">
    <property type="match status" value="1"/>
</dbReference>
<evidence type="ECO:0000256" key="2">
    <source>
        <dbReference type="SAM" id="MobiDB-lite"/>
    </source>
</evidence>
<keyword evidence="7" id="KW-1185">Reference proteome</keyword>
<dbReference type="EMBL" id="JAVREM010000046">
    <property type="protein sequence ID" value="MDT0321729.1"/>
    <property type="molecule type" value="Genomic_DNA"/>
</dbReference>
<protein>
    <submittedName>
        <fullName evidence="6">LCP family protein</fullName>
    </submittedName>
</protein>
<evidence type="ECO:0000313" key="7">
    <source>
        <dbReference type="Proteomes" id="UP001183420"/>
    </source>
</evidence>
<reference evidence="7" key="1">
    <citation type="submission" date="2023-07" db="EMBL/GenBank/DDBJ databases">
        <title>30 novel species of actinomycetes from the DSMZ collection.</title>
        <authorList>
            <person name="Nouioui I."/>
        </authorList>
    </citation>
    <scope>NUCLEOTIDE SEQUENCE [LARGE SCALE GENOMIC DNA]</scope>
    <source>
        <strain evidence="7">DSM 44918</strain>
    </source>
</reference>
<feature type="region of interest" description="Disordered" evidence="2">
    <location>
        <begin position="405"/>
        <end position="449"/>
    </location>
</feature>
<dbReference type="Proteomes" id="UP001183420">
    <property type="component" value="Unassembled WGS sequence"/>
</dbReference>
<dbReference type="Gene3D" id="3.40.630.190">
    <property type="entry name" value="LCP protein"/>
    <property type="match status" value="1"/>
</dbReference>
<organism evidence="6 7">
    <name type="scientific">Streptomyces millisiae</name>
    <dbReference type="NCBI Taxonomy" id="3075542"/>
    <lineage>
        <taxon>Bacteria</taxon>
        <taxon>Bacillati</taxon>
        <taxon>Actinomycetota</taxon>
        <taxon>Actinomycetes</taxon>
        <taxon>Kitasatosporales</taxon>
        <taxon>Streptomycetaceae</taxon>
        <taxon>Streptomyces</taxon>
    </lineage>
</organism>
<dbReference type="PANTHER" id="PTHR33392">
    <property type="entry name" value="POLYISOPRENYL-TEICHOIC ACID--PEPTIDOGLYCAN TEICHOIC ACID TRANSFERASE TAGU"/>
    <property type="match status" value="1"/>
</dbReference>
<feature type="transmembrane region" description="Helical" evidence="3">
    <location>
        <begin position="76"/>
        <end position="99"/>
    </location>
</feature>
<accession>A0ABU2LVW9</accession>
<dbReference type="NCBIfam" id="TIGR00350">
    <property type="entry name" value="lytR_cpsA_psr"/>
    <property type="match status" value="1"/>
</dbReference>
<keyword evidence="3" id="KW-1133">Transmembrane helix</keyword>
<dbReference type="InterPro" id="IPR004474">
    <property type="entry name" value="LytR_CpsA_psr"/>
</dbReference>
<feature type="domain" description="LytR/CpsA/Psr regulator C-terminal" evidence="5">
    <location>
        <begin position="427"/>
        <end position="521"/>
    </location>
</feature>
<evidence type="ECO:0000259" key="5">
    <source>
        <dbReference type="Pfam" id="PF13399"/>
    </source>
</evidence>
<dbReference type="Pfam" id="PF03816">
    <property type="entry name" value="LytR_cpsA_psr"/>
    <property type="match status" value="1"/>
</dbReference>
<evidence type="ECO:0000256" key="1">
    <source>
        <dbReference type="ARBA" id="ARBA00006068"/>
    </source>
</evidence>
<evidence type="ECO:0000313" key="6">
    <source>
        <dbReference type="EMBL" id="MDT0321729.1"/>
    </source>
</evidence>
<keyword evidence="3" id="KW-0472">Membrane</keyword>
<dbReference type="InterPro" id="IPR027381">
    <property type="entry name" value="LytR/CpsA/Psr_C"/>
</dbReference>
<dbReference type="InterPro" id="IPR050922">
    <property type="entry name" value="LytR/CpsA/Psr_CW_biosynth"/>
</dbReference>